<protein>
    <submittedName>
        <fullName evidence="2">KLTH0E14432p</fullName>
    </submittedName>
</protein>
<feature type="compositionally biased region" description="Low complexity" evidence="1">
    <location>
        <begin position="32"/>
        <end position="51"/>
    </location>
</feature>
<dbReference type="OMA" id="LYYPMAT"/>
<dbReference type="EMBL" id="CU928169">
    <property type="protein sequence ID" value="CAR23669.1"/>
    <property type="molecule type" value="Genomic_DNA"/>
</dbReference>
<reference evidence="2 3" key="1">
    <citation type="journal article" date="2009" name="Genome Res.">
        <title>Comparative genomics of protoploid Saccharomycetaceae.</title>
        <authorList>
            <consortium name="The Genolevures Consortium"/>
            <person name="Souciet J.-L."/>
            <person name="Dujon B."/>
            <person name="Gaillardin C."/>
            <person name="Johnston M."/>
            <person name="Baret P.V."/>
            <person name="Cliften P."/>
            <person name="Sherman D.J."/>
            <person name="Weissenbach J."/>
            <person name="Westhof E."/>
            <person name="Wincker P."/>
            <person name="Jubin C."/>
            <person name="Poulain J."/>
            <person name="Barbe V."/>
            <person name="Segurens B."/>
            <person name="Artiguenave F."/>
            <person name="Anthouard V."/>
            <person name="Vacherie B."/>
            <person name="Val M.-E."/>
            <person name="Fulton R.S."/>
            <person name="Minx P."/>
            <person name="Wilson R."/>
            <person name="Durrens P."/>
            <person name="Jean G."/>
            <person name="Marck C."/>
            <person name="Martin T."/>
            <person name="Nikolski M."/>
            <person name="Rolland T."/>
            <person name="Seret M.-L."/>
            <person name="Casaregola S."/>
            <person name="Despons L."/>
            <person name="Fairhead C."/>
            <person name="Fischer G."/>
            <person name="Lafontaine I."/>
            <person name="Leh V."/>
            <person name="Lemaire M."/>
            <person name="de Montigny J."/>
            <person name="Neuveglise C."/>
            <person name="Thierry A."/>
            <person name="Blanc-Lenfle I."/>
            <person name="Bleykasten C."/>
            <person name="Diffels J."/>
            <person name="Fritsch E."/>
            <person name="Frangeul L."/>
            <person name="Goeffon A."/>
            <person name="Jauniaux N."/>
            <person name="Kachouri-Lafond R."/>
            <person name="Payen C."/>
            <person name="Potier S."/>
            <person name="Pribylova L."/>
            <person name="Ozanne C."/>
            <person name="Richard G.-F."/>
            <person name="Sacerdot C."/>
            <person name="Straub M.-L."/>
            <person name="Talla E."/>
        </authorList>
    </citation>
    <scope>NUCLEOTIDE SEQUENCE [LARGE SCALE GENOMIC DNA]</scope>
    <source>
        <strain evidence="3">ATCC 56472 / CBS 6340 / NRRL Y-8284</strain>
    </source>
</reference>
<evidence type="ECO:0000313" key="2">
    <source>
        <dbReference type="EMBL" id="CAR23669.1"/>
    </source>
</evidence>
<sequence>MLYQGVEDHSAFDSRMLMMPKRGDAGGGGSGAAAVRAASAQPGDASRTHSGAHGGAFGTTGGALDAVPDTELDPLVNLYYPMATAVPPPAHNDISYNSSVLSFSAASPSSLYDMDFYTSNYSGRPEAGRLSNEGRAGSVAGAQGPTAPAGQRDSFLSYSVPTEHSQIRTQQVAEQGPLYTASPLYGASATAFGSINGSAWAGPLGTNLNREVRRSSSLVMPGVPMPNVNTDLNINTASASNHNPNNTNNNYEYEDAEEDGNDEAEEDADNSDSDNQPHLQRQRRFSSSRTPSTGAIATSFSQGSKKVSDSRLSAQGLAEVLNLESAEEALRRERFILDIFERELQYPLGYKTWVRDTSKEYRTQLLDQLHRRVSQTYPEYDKPVLETIIRRATYYMMQSRLRRERRAKAKVKRDEERRSRGSRGSENGHGSQFELPHFGGPVDPGFLR</sequence>
<evidence type="ECO:0000256" key="1">
    <source>
        <dbReference type="SAM" id="MobiDB-lite"/>
    </source>
</evidence>
<dbReference type="AlphaFoldDB" id="C5DIQ8"/>
<dbReference type="eggNOG" id="ENOG502S1A5">
    <property type="taxonomic scope" value="Eukaryota"/>
</dbReference>
<dbReference type="KEGG" id="lth:KLTH0E14432g"/>
<feature type="region of interest" description="Disordered" evidence="1">
    <location>
        <begin position="127"/>
        <end position="154"/>
    </location>
</feature>
<dbReference type="InParanoid" id="C5DIQ8"/>
<organism evidence="2 3">
    <name type="scientific">Lachancea thermotolerans (strain ATCC 56472 / CBS 6340 / NRRL Y-8284)</name>
    <name type="common">Yeast</name>
    <name type="synonym">Kluyveromyces thermotolerans</name>
    <dbReference type="NCBI Taxonomy" id="559295"/>
    <lineage>
        <taxon>Eukaryota</taxon>
        <taxon>Fungi</taxon>
        <taxon>Dikarya</taxon>
        <taxon>Ascomycota</taxon>
        <taxon>Saccharomycotina</taxon>
        <taxon>Saccharomycetes</taxon>
        <taxon>Saccharomycetales</taxon>
        <taxon>Saccharomycetaceae</taxon>
        <taxon>Lachancea</taxon>
    </lineage>
</organism>
<dbReference type="OrthoDB" id="4096434at2759"/>
<accession>C5DIQ8</accession>
<gene>
    <name evidence="2" type="ordered locus">KLTH0E14432g</name>
</gene>
<feature type="compositionally biased region" description="Low complexity" evidence="1">
    <location>
        <begin position="235"/>
        <end position="251"/>
    </location>
</feature>
<feature type="compositionally biased region" description="Low complexity" evidence="1">
    <location>
        <begin position="140"/>
        <end position="151"/>
    </location>
</feature>
<dbReference type="GeneID" id="8292276"/>
<dbReference type="Proteomes" id="UP000002036">
    <property type="component" value="Chromosome E"/>
</dbReference>
<dbReference type="RefSeq" id="XP_002554106.1">
    <property type="nucleotide sequence ID" value="XM_002554060.1"/>
</dbReference>
<name>C5DIQ8_LACTC</name>
<proteinExistence type="predicted"/>
<evidence type="ECO:0000313" key="3">
    <source>
        <dbReference type="Proteomes" id="UP000002036"/>
    </source>
</evidence>
<feature type="region of interest" description="Disordered" evidence="1">
    <location>
        <begin position="23"/>
        <end position="57"/>
    </location>
</feature>
<feature type="compositionally biased region" description="Acidic residues" evidence="1">
    <location>
        <begin position="252"/>
        <end position="272"/>
    </location>
</feature>
<feature type="compositionally biased region" description="Polar residues" evidence="1">
    <location>
        <begin position="287"/>
        <end position="307"/>
    </location>
</feature>
<feature type="region of interest" description="Disordered" evidence="1">
    <location>
        <begin position="405"/>
        <end position="448"/>
    </location>
</feature>
<dbReference type="HOGENOM" id="CLU_625521_0_0_1"/>
<keyword evidence="3" id="KW-1185">Reference proteome</keyword>
<feature type="region of interest" description="Disordered" evidence="1">
    <location>
        <begin position="219"/>
        <end position="307"/>
    </location>
</feature>
<feature type="compositionally biased region" description="Low complexity" evidence="1">
    <location>
        <begin position="422"/>
        <end position="431"/>
    </location>
</feature>